<keyword evidence="5" id="KW-0804">Transcription</keyword>
<dbReference type="GO" id="GO:0000118">
    <property type="term" value="C:histone deacetylase complex"/>
    <property type="evidence" value="ECO:0007669"/>
    <property type="project" value="TreeGrafter"/>
</dbReference>
<reference evidence="9 10" key="1">
    <citation type="journal article" date="2017" name="Nature">
        <title>The Apostasia genome and the evolution of orchids.</title>
        <authorList>
            <person name="Zhang G.Q."/>
            <person name="Liu K.W."/>
            <person name="Li Z."/>
            <person name="Lohaus R."/>
            <person name="Hsiao Y.Y."/>
            <person name="Niu S.C."/>
            <person name="Wang J.Y."/>
            <person name="Lin Y.C."/>
            <person name="Xu Q."/>
            <person name="Chen L.J."/>
            <person name="Yoshida K."/>
            <person name="Fujiwara S."/>
            <person name="Wang Z.W."/>
            <person name="Zhang Y.Q."/>
            <person name="Mitsuda N."/>
            <person name="Wang M."/>
            <person name="Liu G.H."/>
            <person name="Pecoraro L."/>
            <person name="Huang H.X."/>
            <person name="Xiao X.J."/>
            <person name="Lin M."/>
            <person name="Wu X.Y."/>
            <person name="Wu W.L."/>
            <person name="Chen Y.Y."/>
            <person name="Chang S.B."/>
            <person name="Sakamoto S."/>
            <person name="Ohme-Takagi M."/>
            <person name="Yagi M."/>
            <person name="Zeng S.J."/>
            <person name="Shen C.Y."/>
            <person name="Yeh C.M."/>
            <person name="Luo Y.B."/>
            <person name="Tsai W.C."/>
            <person name="Van de Peer Y."/>
            <person name="Liu Z.J."/>
        </authorList>
    </citation>
    <scope>NUCLEOTIDE SEQUENCE [LARGE SCALE GENOMIC DNA]</scope>
    <source>
        <strain evidence="10">cv. Shenzhen</strain>
        <tissue evidence="9">Stem</tissue>
    </source>
</reference>
<gene>
    <name evidence="9" type="primary">DAW1</name>
    <name evidence="9" type="ORF">AXF42_Ash012876</name>
</gene>
<dbReference type="OrthoDB" id="1367865at2759"/>
<dbReference type="Proteomes" id="UP000236161">
    <property type="component" value="Unassembled WGS sequence"/>
</dbReference>
<comment type="subcellular location">
    <subcellularLocation>
        <location evidence="1">Nucleus</location>
    </subcellularLocation>
</comment>
<organism evidence="9 10">
    <name type="scientific">Apostasia shenzhenica</name>
    <dbReference type="NCBI Taxonomy" id="1088818"/>
    <lineage>
        <taxon>Eukaryota</taxon>
        <taxon>Viridiplantae</taxon>
        <taxon>Streptophyta</taxon>
        <taxon>Embryophyta</taxon>
        <taxon>Tracheophyta</taxon>
        <taxon>Spermatophyta</taxon>
        <taxon>Magnoliopsida</taxon>
        <taxon>Liliopsida</taxon>
        <taxon>Asparagales</taxon>
        <taxon>Orchidaceae</taxon>
        <taxon>Apostasioideae</taxon>
        <taxon>Apostasia</taxon>
    </lineage>
</organism>
<evidence type="ECO:0000313" key="9">
    <source>
        <dbReference type="EMBL" id="PKA58153.1"/>
    </source>
</evidence>
<feature type="repeat" description="WD" evidence="7">
    <location>
        <begin position="28"/>
        <end position="69"/>
    </location>
</feature>
<keyword evidence="6" id="KW-0539">Nucleus</keyword>
<dbReference type="STRING" id="1088818.A0A2I0ARH7"/>
<keyword evidence="3" id="KW-0677">Repeat</keyword>
<evidence type="ECO:0000256" key="5">
    <source>
        <dbReference type="ARBA" id="ARBA00023163"/>
    </source>
</evidence>
<feature type="domain" description="WDR90 4th beta-propeller" evidence="8">
    <location>
        <begin position="118"/>
        <end position="231"/>
    </location>
</feature>
<dbReference type="AlphaFoldDB" id="A0A2I0ARH7"/>
<feature type="repeat" description="WD" evidence="7">
    <location>
        <begin position="204"/>
        <end position="245"/>
    </location>
</feature>
<dbReference type="InterPro" id="IPR020472">
    <property type="entry name" value="WD40_PAC1"/>
</dbReference>
<name>A0A2I0ARH7_9ASPA</name>
<dbReference type="PROSITE" id="PS00678">
    <property type="entry name" value="WD_REPEATS_1"/>
    <property type="match status" value="2"/>
</dbReference>
<accession>A0A2I0ARH7</accession>
<dbReference type="InterPro" id="IPR019775">
    <property type="entry name" value="WD40_repeat_CS"/>
</dbReference>
<dbReference type="InterPro" id="IPR036322">
    <property type="entry name" value="WD40_repeat_dom_sf"/>
</dbReference>
<dbReference type="Pfam" id="PF23342">
    <property type="entry name" value="WDR90_beta-prop_4th"/>
    <property type="match status" value="1"/>
</dbReference>
<feature type="repeat" description="WD" evidence="7">
    <location>
        <begin position="111"/>
        <end position="152"/>
    </location>
</feature>
<dbReference type="InterPro" id="IPR055440">
    <property type="entry name" value="Beta-prop_WDR90_4th"/>
</dbReference>
<dbReference type="Pfam" id="PF00400">
    <property type="entry name" value="WD40"/>
    <property type="match status" value="2"/>
</dbReference>
<dbReference type="PROSITE" id="PS50294">
    <property type="entry name" value="WD_REPEATS_REGION"/>
    <property type="match status" value="4"/>
</dbReference>
<dbReference type="Gene3D" id="2.130.10.10">
    <property type="entry name" value="YVTN repeat-like/Quinoprotein amine dehydrogenase"/>
    <property type="match status" value="1"/>
</dbReference>
<sequence>MLHYINVTLPLVFFVVMEIIIGKLKNILAKHEGPIFTLKWNKNCGFLLSGSLDRTAIVWNTSTWDCSQQFDFHSAGTVDADWRNNVSFATCSTDNKVYVCRVGKKEPVKVFVGHQDEVNAVRWDPSGSLLASCSDDGTTKIWSLSQDKSLHDFKDHQQEVYTIRWSPTGLGTDNPNQQPILASASFDTTIKLWDVASGSLLYTLNRHRGAVYSLAFSPNGQFLASGSEDKYLHIWSLKEMKLIKTFNGDGSIFDICWNKEGDRIAACLSNNLCIIDFRM</sequence>
<dbReference type="SMART" id="SM00320">
    <property type="entry name" value="WD40"/>
    <property type="match status" value="6"/>
</dbReference>
<keyword evidence="2 7" id="KW-0853">WD repeat</keyword>
<protein>
    <submittedName>
        <fullName evidence="9">Dynein assembly factor with WDR repeat domains 1</fullName>
    </submittedName>
</protein>
<dbReference type="FunFam" id="2.130.10.10:FF:000218">
    <property type="entry name" value="WD40 repeat-containing protein HOS15"/>
    <property type="match status" value="1"/>
</dbReference>
<dbReference type="PROSITE" id="PS50082">
    <property type="entry name" value="WD_REPEATS_2"/>
    <property type="match status" value="4"/>
</dbReference>
<dbReference type="CDD" id="cd00200">
    <property type="entry name" value="WD40"/>
    <property type="match status" value="1"/>
</dbReference>
<proteinExistence type="predicted"/>
<evidence type="ECO:0000256" key="2">
    <source>
        <dbReference type="ARBA" id="ARBA00022574"/>
    </source>
</evidence>
<evidence type="ECO:0000256" key="7">
    <source>
        <dbReference type="PROSITE-ProRule" id="PRU00221"/>
    </source>
</evidence>
<dbReference type="InterPro" id="IPR045183">
    <property type="entry name" value="Ebi-like"/>
</dbReference>
<dbReference type="PANTHER" id="PTHR22846">
    <property type="entry name" value="WD40 REPEAT PROTEIN"/>
    <property type="match status" value="1"/>
</dbReference>
<evidence type="ECO:0000256" key="1">
    <source>
        <dbReference type="ARBA" id="ARBA00004123"/>
    </source>
</evidence>
<dbReference type="PRINTS" id="PR00320">
    <property type="entry name" value="GPROTEINBRPT"/>
</dbReference>
<evidence type="ECO:0000256" key="3">
    <source>
        <dbReference type="ARBA" id="ARBA00022737"/>
    </source>
</evidence>
<evidence type="ECO:0000256" key="6">
    <source>
        <dbReference type="ARBA" id="ARBA00023242"/>
    </source>
</evidence>
<feature type="repeat" description="WD" evidence="7">
    <location>
        <begin position="153"/>
        <end position="203"/>
    </location>
</feature>
<dbReference type="InterPro" id="IPR015943">
    <property type="entry name" value="WD40/YVTN_repeat-like_dom_sf"/>
</dbReference>
<evidence type="ECO:0000259" key="8">
    <source>
        <dbReference type="Pfam" id="PF23342"/>
    </source>
</evidence>
<dbReference type="EMBL" id="KZ451955">
    <property type="protein sequence ID" value="PKA58153.1"/>
    <property type="molecule type" value="Genomic_DNA"/>
</dbReference>
<dbReference type="SUPFAM" id="SSF50978">
    <property type="entry name" value="WD40 repeat-like"/>
    <property type="match status" value="1"/>
</dbReference>
<dbReference type="GO" id="GO:0003714">
    <property type="term" value="F:transcription corepressor activity"/>
    <property type="evidence" value="ECO:0007669"/>
    <property type="project" value="InterPro"/>
</dbReference>
<dbReference type="PANTHER" id="PTHR22846:SF2">
    <property type="entry name" value="F-BOX-LIKE_WD REPEAT-CONTAINING PROTEIN EBI"/>
    <property type="match status" value="1"/>
</dbReference>
<evidence type="ECO:0000256" key="4">
    <source>
        <dbReference type="ARBA" id="ARBA00023015"/>
    </source>
</evidence>
<keyword evidence="4" id="KW-0805">Transcription regulation</keyword>
<keyword evidence="10" id="KW-1185">Reference proteome</keyword>
<evidence type="ECO:0000313" key="10">
    <source>
        <dbReference type="Proteomes" id="UP000236161"/>
    </source>
</evidence>
<dbReference type="GO" id="GO:0006357">
    <property type="term" value="P:regulation of transcription by RNA polymerase II"/>
    <property type="evidence" value="ECO:0007669"/>
    <property type="project" value="TreeGrafter"/>
</dbReference>
<dbReference type="InterPro" id="IPR001680">
    <property type="entry name" value="WD40_rpt"/>
</dbReference>